<protein>
    <submittedName>
        <fullName evidence="1">Uncharacterized protein</fullName>
    </submittedName>
</protein>
<name>A0AA40DAJ5_9PEZI</name>
<evidence type="ECO:0000313" key="2">
    <source>
        <dbReference type="Proteomes" id="UP001174997"/>
    </source>
</evidence>
<dbReference type="Proteomes" id="UP001174997">
    <property type="component" value="Unassembled WGS sequence"/>
</dbReference>
<dbReference type="EMBL" id="JAULSY010000064">
    <property type="protein sequence ID" value="KAK0667942.1"/>
    <property type="molecule type" value="Genomic_DNA"/>
</dbReference>
<gene>
    <name evidence="1" type="ORF">QBC41DRAFT_323033</name>
</gene>
<reference evidence="1" key="1">
    <citation type="submission" date="2023-06" db="EMBL/GenBank/DDBJ databases">
        <title>Genome-scale phylogeny and comparative genomics of the fungal order Sordariales.</title>
        <authorList>
            <consortium name="Lawrence Berkeley National Laboratory"/>
            <person name="Hensen N."/>
            <person name="Bonometti L."/>
            <person name="Westerberg I."/>
            <person name="Brannstrom I.O."/>
            <person name="Guillou S."/>
            <person name="Cros-Aarteil S."/>
            <person name="Calhoun S."/>
            <person name="Haridas S."/>
            <person name="Kuo A."/>
            <person name="Mondo S."/>
            <person name="Pangilinan J."/>
            <person name="Riley R."/>
            <person name="Labutti K."/>
            <person name="Andreopoulos B."/>
            <person name="Lipzen A."/>
            <person name="Chen C."/>
            <person name="Yanf M."/>
            <person name="Daum C."/>
            <person name="Ng V."/>
            <person name="Clum A."/>
            <person name="Steindorff A."/>
            <person name="Ohm R."/>
            <person name="Martin F."/>
            <person name="Silar P."/>
            <person name="Natvig D."/>
            <person name="Lalanne C."/>
            <person name="Gautier V."/>
            <person name="Ament-Velasquez S.L."/>
            <person name="Kruys A."/>
            <person name="Hutchinson M.I."/>
            <person name="Powell A.J."/>
            <person name="Barry K."/>
            <person name="Miller A.N."/>
            <person name="Grigoriev I.V."/>
            <person name="Debuchy R."/>
            <person name="Gladieux P."/>
            <person name="Thoren M.H."/>
            <person name="Johannesson H."/>
        </authorList>
    </citation>
    <scope>NUCLEOTIDE SEQUENCE</scope>
    <source>
        <strain evidence="1">CBS 307.81</strain>
    </source>
</reference>
<accession>A0AA40DAJ5</accession>
<dbReference type="AlphaFoldDB" id="A0AA40DAJ5"/>
<keyword evidence="2" id="KW-1185">Reference proteome</keyword>
<proteinExistence type="predicted"/>
<sequence length="207" mass="22862">MLIRLRCSRLVVSAGLEKRTFVCRCRGLGGRFPGECGFEKVSRTSFFVSWHPQLSTRIQCGVVVVGVQETKKAPSPIGYLLLCSFRLIRPSVGTPCSMLRTWRGQGVSRLKPRASLAPSCTHDVRPSSRSSSDQTMKPFFWFAGFSSILLPNTAPCLVAIQTTLLSLVGYLGILHVTFYNLDDSAAWSHSVSLSRRFDPHSPGALLR</sequence>
<comment type="caution">
    <text evidence="1">The sequence shown here is derived from an EMBL/GenBank/DDBJ whole genome shotgun (WGS) entry which is preliminary data.</text>
</comment>
<organism evidence="1 2">
    <name type="scientific">Cercophora samala</name>
    <dbReference type="NCBI Taxonomy" id="330535"/>
    <lineage>
        <taxon>Eukaryota</taxon>
        <taxon>Fungi</taxon>
        <taxon>Dikarya</taxon>
        <taxon>Ascomycota</taxon>
        <taxon>Pezizomycotina</taxon>
        <taxon>Sordariomycetes</taxon>
        <taxon>Sordariomycetidae</taxon>
        <taxon>Sordariales</taxon>
        <taxon>Lasiosphaeriaceae</taxon>
        <taxon>Cercophora</taxon>
    </lineage>
</organism>
<evidence type="ECO:0000313" key="1">
    <source>
        <dbReference type="EMBL" id="KAK0667942.1"/>
    </source>
</evidence>